<organism evidence="2 3">
    <name type="scientific">Olea europaea subsp. europaea</name>
    <dbReference type="NCBI Taxonomy" id="158383"/>
    <lineage>
        <taxon>Eukaryota</taxon>
        <taxon>Viridiplantae</taxon>
        <taxon>Streptophyta</taxon>
        <taxon>Embryophyta</taxon>
        <taxon>Tracheophyta</taxon>
        <taxon>Spermatophyta</taxon>
        <taxon>Magnoliopsida</taxon>
        <taxon>eudicotyledons</taxon>
        <taxon>Gunneridae</taxon>
        <taxon>Pentapetalae</taxon>
        <taxon>asterids</taxon>
        <taxon>lamiids</taxon>
        <taxon>Lamiales</taxon>
        <taxon>Oleaceae</taxon>
        <taxon>Oleeae</taxon>
        <taxon>Olea</taxon>
    </lineage>
</organism>
<dbReference type="Gramene" id="OE9A088600T1">
    <property type="protein sequence ID" value="OE9A088600C1"/>
    <property type="gene ID" value="OE9A088600"/>
</dbReference>
<dbReference type="Proteomes" id="UP000594638">
    <property type="component" value="Unassembled WGS sequence"/>
</dbReference>
<accession>A0A8S0U8U3</accession>
<keyword evidence="1" id="KW-1133">Transmembrane helix</keyword>
<evidence type="ECO:0000313" key="2">
    <source>
        <dbReference type="EMBL" id="CAA3015378.1"/>
    </source>
</evidence>
<protein>
    <submittedName>
        <fullName evidence="2">Uncharacterized protein</fullName>
    </submittedName>
</protein>
<keyword evidence="3" id="KW-1185">Reference proteome</keyword>
<feature type="transmembrane region" description="Helical" evidence="1">
    <location>
        <begin position="86"/>
        <end position="111"/>
    </location>
</feature>
<proteinExistence type="predicted"/>
<keyword evidence="1" id="KW-0472">Membrane</keyword>
<reference evidence="2 3" key="1">
    <citation type="submission" date="2019-12" db="EMBL/GenBank/DDBJ databases">
        <authorList>
            <person name="Alioto T."/>
            <person name="Alioto T."/>
            <person name="Gomez Garrido J."/>
        </authorList>
    </citation>
    <scope>NUCLEOTIDE SEQUENCE [LARGE SCALE GENOMIC DNA]</scope>
</reference>
<dbReference type="EMBL" id="CACTIH010007546">
    <property type="protein sequence ID" value="CAA3015378.1"/>
    <property type="molecule type" value="Genomic_DNA"/>
</dbReference>
<dbReference type="AlphaFoldDB" id="A0A8S0U8U3"/>
<evidence type="ECO:0000313" key="3">
    <source>
        <dbReference type="Proteomes" id="UP000594638"/>
    </source>
</evidence>
<evidence type="ECO:0000256" key="1">
    <source>
        <dbReference type="SAM" id="Phobius"/>
    </source>
</evidence>
<gene>
    <name evidence="2" type="ORF">OLEA9_A088600</name>
</gene>
<comment type="caution">
    <text evidence="2">The sequence shown here is derived from an EMBL/GenBank/DDBJ whole genome shotgun (WGS) entry which is preliminary data.</text>
</comment>
<name>A0A8S0U8U3_OLEEU</name>
<keyword evidence="1" id="KW-0812">Transmembrane</keyword>
<feature type="transmembrane region" description="Helical" evidence="1">
    <location>
        <begin position="123"/>
        <end position="142"/>
    </location>
</feature>
<sequence length="157" mass="16615">MGKTRRLNYNILDIELANHDIFTFKGSLVSFFDAIIECGSEVLLAAVDSGGPADWIYEILSICVEFSRLVFVCFGVIVVGGCTGGLLVVFVGFGVIVGGGVVVDLVFLNLVGGNGGGGCGGDLVGGWTTILLVVMVVAMILFGDSHRLIGCYWRLCW</sequence>